<comment type="caution">
    <text evidence="7">The sequence shown here is derived from an EMBL/GenBank/DDBJ whole genome shotgun (WGS) entry which is preliminary data.</text>
</comment>
<dbReference type="GO" id="GO:0005829">
    <property type="term" value="C:cytosol"/>
    <property type="evidence" value="ECO:0007669"/>
    <property type="project" value="TreeGrafter"/>
</dbReference>
<keyword evidence="6" id="KW-0378">Hydrolase</keyword>
<keyword evidence="3 6" id="KW-0203">Cytokinin biosynthesis</keyword>
<dbReference type="Proteomes" id="UP000825935">
    <property type="component" value="Chromosome 35"/>
</dbReference>
<comment type="catalytic activity">
    <reaction evidence="5 6">
        <text>9-ribosyl-trans-zeatin 5'-phosphate + H2O = trans-zeatin + D-ribose 5-phosphate</text>
        <dbReference type="Rhea" id="RHEA:48564"/>
        <dbReference type="ChEBI" id="CHEBI:15377"/>
        <dbReference type="ChEBI" id="CHEBI:16522"/>
        <dbReference type="ChEBI" id="CHEBI:78346"/>
        <dbReference type="ChEBI" id="CHEBI:87947"/>
        <dbReference type="EC" id="3.2.2.n1"/>
    </reaction>
</comment>
<comment type="similarity">
    <text evidence="1 6">Belongs to the LOG family.</text>
</comment>
<gene>
    <name evidence="7" type="ORF">KP509_35G020400</name>
</gene>
<comment type="function">
    <text evidence="6">Cytokinin-activating enzyme working in the direct activation pathway. Phosphoribohydrolase that converts inactive cytokinin nucleotides to the biologically active free-base forms.</text>
</comment>
<sequence>MDVGMRKGVSAALGGYSSVPYENVRSSLKRVCVFCGAYSGARDIYKDATIELGKELVKRGCNLIYGGANVGLMGTISNVVHDGGQKVMGIIPKSLVTIVKKEGGTEPVGEVIEVEDMHQRKAEMERLADAFIALPGGFGTWEELLEQITWVQLGIHRKPVGVLNVNGYYDSLLAFLDGAVQEGFMAPSCRSIIVVAANAHDLMTMLEDRVAHRPRPAPINCASAVVCSENGRPGKRLQCPIRFSK</sequence>
<organism evidence="7 8">
    <name type="scientific">Ceratopteris richardii</name>
    <name type="common">Triangle waterfern</name>
    <dbReference type="NCBI Taxonomy" id="49495"/>
    <lineage>
        <taxon>Eukaryota</taxon>
        <taxon>Viridiplantae</taxon>
        <taxon>Streptophyta</taxon>
        <taxon>Embryophyta</taxon>
        <taxon>Tracheophyta</taxon>
        <taxon>Polypodiopsida</taxon>
        <taxon>Polypodiidae</taxon>
        <taxon>Polypodiales</taxon>
        <taxon>Pteridineae</taxon>
        <taxon>Pteridaceae</taxon>
        <taxon>Parkerioideae</taxon>
        <taxon>Ceratopteris</taxon>
    </lineage>
</organism>
<dbReference type="AlphaFoldDB" id="A0A8T2QF44"/>
<dbReference type="GO" id="GO:0009691">
    <property type="term" value="P:cytokinin biosynthetic process"/>
    <property type="evidence" value="ECO:0007669"/>
    <property type="project" value="UniProtKB-UniRule"/>
</dbReference>
<comment type="catalytic activity">
    <reaction evidence="4 6">
        <text>N(6)-(dimethylallyl)adenosine 5'-phosphate + H2O = N(6)-dimethylallyladenine + D-ribose 5-phosphate</text>
        <dbReference type="Rhea" id="RHEA:48560"/>
        <dbReference type="ChEBI" id="CHEBI:15377"/>
        <dbReference type="ChEBI" id="CHEBI:17660"/>
        <dbReference type="ChEBI" id="CHEBI:57526"/>
        <dbReference type="ChEBI" id="CHEBI:78346"/>
        <dbReference type="EC" id="3.2.2.n1"/>
    </reaction>
</comment>
<dbReference type="EC" id="3.2.2.n1" evidence="2 6"/>
<dbReference type="SUPFAM" id="SSF102405">
    <property type="entry name" value="MCP/YpsA-like"/>
    <property type="match status" value="1"/>
</dbReference>
<dbReference type="GO" id="GO:0005634">
    <property type="term" value="C:nucleus"/>
    <property type="evidence" value="ECO:0007669"/>
    <property type="project" value="TreeGrafter"/>
</dbReference>
<dbReference type="InterPro" id="IPR005269">
    <property type="entry name" value="LOG"/>
</dbReference>
<dbReference type="EMBL" id="CM035440">
    <property type="protein sequence ID" value="KAH7282230.1"/>
    <property type="molecule type" value="Genomic_DNA"/>
</dbReference>
<dbReference type="Gene3D" id="3.40.50.450">
    <property type="match status" value="1"/>
</dbReference>
<accession>A0A8T2QF44</accession>
<evidence type="ECO:0000313" key="8">
    <source>
        <dbReference type="Proteomes" id="UP000825935"/>
    </source>
</evidence>
<evidence type="ECO:0000256" key="3">
    <source>
        <dbReference type="ARBA" id="ARBA00022712"/>
    </source>
</evidence>
<protein>
    <recommendedName>
        <fullName evidence="2 6">Cytokinin riboside 5'-monophosphate phosphoribohydrolase</fullName>
        <ecNumber evidence="2 6">3.2.2.n1</ecNumber>
    </recommendedName>
</protein>
<dbReference type="PANTHER" id="PTHR31223">
    <property type="entry name" value="LOG FAMILY PROTEIN YJL055W"/>
    <property type="match status" value="1"/>
</dbReference>
<evidence type="ECO:0000256" key="4">
    <source>
        <dbReference type="ARBA" id="ARBA00047718"/>
    </source>
</evidence>
<dbReference type="Pfam" id="PF03641">
    <property type="entry name" value="Lysine_decarbox"/>
    <property type="match status" value="1"/>
</dbReference>
<dbReference type="InterPro" id="IPR031100">
    <property type="entry name" value="LOG_fam"/>
</dbReference>
<keyword evidence="8" id="KW-1185">Reference proteome</keyword>
<name>A0A8T2QF44_CERRI</name>
<dbReference type="PANTHER" id="PTHR31223:SF40">
    <property type="entry name" value="CYTOKININ RIBOSIDE 5'-MONOPHOSPHATE PHOSPHORIBOHYDROLASE LOGL3-RELATED"/>
    <property type="match status" value="1"/>
</dbReference>
<evidence type="ECO:0000256" key="1">
    <source>
        <dbReference type="ARBA" id="ARBA00006763"/>
    </source>
</evidence>
<reference evidence="7" key="1">
    <citation type="submission" date="2021-08" db="EMBL/GenBank/DDBJ databases">
        <title>WGS assembly of Ceratopteris richardii.</title>
        <authorList>
            <person name="Marchant D.B."/>
            <person name="Chen G."/>
            <person name="Jenkins J."/>
            <person name="Shu S."/>
            <person name="Leebens-Mack J."/>
            <person name="Grimwood J."/>
            <person name="Schmutz J."/>
            <person name="Soltis P."/>
            <person name="Soltis D."/>
            <person name="Chen Z.-H."/>
        </authorList>
    </citation>
    <scope>NUCLEOTIDE SEQUENCE</scope>
    <source>
        <strain evidence="7">Whitten #5841</strain>
        <tissue evidence="7">Leaf</tissue>
    </source>
</reference>
<dbReference type="GO" id="GO:0016799">
    <property type="term" value="F:hydrolase activity, hydrolyzing N-glycosyl compounds"/>
    <property type="evidence" value="ECO:0007669"/>
    <property type="project" value="TreeGrafter"/>
</dbReference>
<proteinExistence type="inferred from homology"/>
<dbReference type="OrthoDB" id="414463at2759"/>
<evidence type="ECO:0000256" key="6">
    <source>
        <dbReference type="RuleBase" id="RU363015"/>
    </source>
</evidence>
<evidence type="ECO:0000256" key="5">
    <source>
        <dbReference type="ARBA" id="ARBA00049153"/>
    </source>
</evidence>
<dbReference type="NCBIfam" id="TIGR00730">
    <property type="entry name" value="Rossman fold protein, TIGR00730 family"/>
    <property type="match status" value="1"/>
</dbReference>
<evidence type="ECO:0000313" key="7">
    <source>
        <dbReference type="EMBL" id="KAH7282230.1"/>
    </source>
</evidence>
<evidence type="ECO:0000256" key="2">
    <source>
        <dbReference type="ARBA" id="ARBA00012205"/>
    </source>
</evidence>